<dbReference type="RefSeq" id="WP_145174399.1">
    <property type="nucleotide sequence ID" value="NZ_BAAAHX010000002.1"/>
</dbReference>
<dbReference type="EMBL" id="CP061538">
    <property type="protein sequence ID" value="QNV39152.1"/>
    <property type="molecule type" value="Genomic_DNA"/>
</dbReference>
<keyword evidence="2" id="KW-0812">Transmembrane</keyword>
<accession>A0A7H2BHK6</accession>
<feature type="transmembrane region" description="Helical" evidence="2">
    <location>
        <begin position="59"/>
        <end position="88"/>
    </location>
</feature>
<dbReference type="Pfam" id="PF11361">
    <property type="entry name" value="DUF3159"/>
    <property type="match status" value="1"/>
</dbReference>
<proteinExistence type="predicted"/>
<name>A0A7H2BHK6_9MICC</name>
<reference evidence="3 4" key="1">
    <citation type="submission" date="2020-09" db="EMBL/GenBank/DDBJ databases">
        <title>Investigation of environmental microbe.</title>
        <authorList>
            <person name="Ou Y."/>
            <person name="Kang Q."/>
        </authorList>
    </citation>
    <scope>NUCLEOTIDE SEQUENCE [LARGE SCALE GENOMIC DNA]</scope>
    <source>
        <strain evidence="3 4">KJZ-9</strain>
    </source>
</reference>
<dbReference type="AlphaFoldDB" id="A0A7H2BHK6"/>
<feature type="region of interest" description="Disordered" evidence="1">
    <location>
        <begin position="1"/>
        <end position="23"/>
    </location>
</feature>
<feature type="compositionally biased region" description="Polar residues" evidence="1">
    <location>
        <begin position="12"/>
        <end position="23"/>
    </location>
</feature>
<feature type="transmembrane region" description="Helical" evidence="2">
    <location>
        <begin position="174"/>
        <end position="195"/>
    </location>
</feature>
<keyword evidence="2" id="KW-0472">Membrane</keyword>
<feature type="compositionally biased region" description="Basic and acidic residues" evidence="1">
    <location>
        <begin position="1"/>
        <end position="11"/>
    </location>
</feature>
<dbReference type="InterPro" id="IPR016566">
    <property type="entry name" value="UCP010219"/>
</dbReference>
<feature type="transmembrane region" description="Helical" evidence="2">
    <location>
        <begin position="133"/>
        <end position="154"/>
    </location>
</feature>
<keyword evidence="2" id="KW-1133">Transmembrane helix</keyword>
<dbReference type="Proteomes" id="UP000516421">
    <property type="component" value="Chromosome"/>
</dbReference>
<feature type="transmembrane region" description="Helical" evidence="2">
    <location>
        <begin position="95"/>
        <end position="113"/>
    </location>
</feature>
<evidence type="ECO:0000313" key="3">
    <source>
        <dbReference type="EMBL" id="QNV39152.1"/>
    </source>
</evidence>
<organism evidence="3 4">
    <name type="scientific">Rothia amarae</name>
    <dbReference type="NCBI Taxonomy" id="169480"/>
    <lineage>
        <taxon>Bacteria</taxon>
        <taxon>Bacillati</taxon>
        <taxon>Actinomycetota</taxon>
        <taxon>Actinomycetes</taxon>
        <taxon>Micrococcales</taxon>
        <taxon>Micrococcaceae</taxon>
        <taxon>Rothia</taxon>
    </lineage>
</organism>
<keyword evidence="4" id="KW-1185">Reference proteome</keyword>
<dbReference type="KEGG" id="rama:IDM48_06925"/>
<evidence type="ECO:0000256" key="1">
    <source>
        <dbReference type="SAM" id="MobiDB-lite"/>
    </source>
</evidence>
<evidence type="ECO:0000313" key="4">
    <source>
        <dbReference type="Proteomes" id="UP000516421"/>
    </source>
</evidence>
<sequence length="237" mass="25868">MPTEKPQRPIDTESSADPNLSSALSQAGTRFKRGENGEVDVMDAVGGVRGMVEALLPGFLFLCVFIATANLYVALAAAGSVALVFSLVRLAQRGSLVQSLSGFVGVLICAWSSLRTGDAADFYLPGLLLNGLYALLVLVSIVFRWPVLGFFYSFLRNESETWRAEPARLKAYTVATWVIFAMFVARLAVQVPLYFADNVPLLGIARLFMGMPLYIALLWLTWMMTRKPADVASTDLS</sequence>
<evidence type="ECO:0000256" key="2">
    <source>
        <dbReference type="SAM" id="Phobius"/>
    </source>
</evidence>
<protein>
    <submittedName>
        <fullName evidence="3">DUF3159 domain-containing protein</fullName>
    </submittedName>
</protein>
<feature type="transmembrane region" description="Helical" evidence="2">
    <location>
        <begin position="201"/>
        <end position="220"/>
    </location>
</feature>
<gene>
    <name evidence="3" type="ORF">IDM48_06925</name>
</gene>
<dbReference type="PIRSF" id="PIRSF010219">
    <property type="entry name" value="UCP010219"/>
    <property type="match status" value="1"/>
</dbReference>